<dbReference type="AlphaFoldDB" id="A0A3N4Z6F2"/>
<keyword evidence="2" id="KW-1185">Reference proteome</keyword>
<protein>
    <submittedName>
        <fullName evidence="1">Putative phage baseplate assembly protein</fullName>
    </submittedName>
</protein>
<name>A0A3N4Z6F2_9MICO</name>
<evidence type="ECO:0000313" key="2">
    <source>
        <dbReference type="Proteomes" id="UP000280726"/>
    </source>
</evidence>
<dbReference type="RefSeq" id="WP_123919607.1">
    <property type="nucleotide sequence ID" value="NZ_RKRA01000001.1"/>
</dbReference>
<dbReference type="OrthoDB" id="9027184at2"/>
<evidence type="ECO:0000313" key="1">
    <source>
        <dbReference type="EMBL" id="RPF28989.1"/>
    </source>
</evidence>
<accession>A0A3N4Z6F2</accession>
<dbReference type="Proteomes" id="UP000280726">
    <property type="component" value="Unassembled WGS sequence"/>
</dbReference>
<reference evidence="1 2" key="1">
    <citation type="submission" date="2018-11" db="EMBL/GenBank/DDBJ databases">
        <title>Sequencing the genomes of 1000 actinobacteria strains.</title>
        <authorList>
            <person name="Klenk H.-P."/>
        </authorList>
    </citation>
    <scope>NUCLEOTIDE SEQUENCE [LARGE SCALE GENOMIC DNA]</scope>
    <source>
        <strain evidence="1 2">DSM 14418</strain>
    </source>
</reference>
<dbReference type="EMBL" id="RKRA01000001">
    <property type="protein sequence ID" value="RPF28989.1"/>
    <property type="molecule type" value="Genomic_DNA"/>
</dbReference>
<comment type="caution">
    <text evidence="1">The sequence shown here is derived from an EMBL/GenBank/DDBJ whole genome shotgun (WGS) entry which is preliminary data.</text>
</comment>
<sequence>MIPSEFVTPLDTIEFDQLVDLARGEIPRYAPDWTDHNVHDPGMTLVDLLAWIVDQQVYRAGHVGGRHLRAFAALLGRRAEGPAPARGIVWPAQGVAEGRLLQPSTDVRCEAHPALRVVTERQVYLTPAALVGVDLTVGGVPVPAPAPDGVTWTVDGAGPGTIHTETATATALTLRFDEAPGMAGTTAPIALGLEVAAPPGPPPSPETSWGPAVWEYRAAGDGWEHLPVDHDGTAGLARTGVVVLTVPPARPGTAEVRLRLDRGFFPVAPQVRAVAVNALPVVQLEHVARAALTVGTGLPDQVVELSTADLVPAPGGPRLTIEVGGEPWTEHDLATSGPDDPHYAVSPDAVVFGNGVNGRRPPAGAAIAHGDLLRTAGSGGNLRPGLTWGVPVLGPAPYGANRHALAGGRDATTATELLAQARAAATSRAALLTDDDLAAAAYALPGMAVGRAEVLPRFDRRLPGRSVDGVRTLVVAPAGFGVGPGGSAEVPRAYLREVSARLGGGRVLGERLVVQGPAVVVVDVAVRVTSQAWAVPSDVAAAVEGALRDRLTAVRRSAEPWPLGRDLTVTDVVAIVASVEGVGTVPDVRLAGDGSAGSSASADDASSGLTVPRDGVVVAGDVEVVVDGGAPGAEPSWRRWD</sequence>
<gene>
    <name evidence="1" type="ORF">EDD32_3540</name>
</gene>
<organism evidence="1 2">
    <name type="scientific">Georgenia muralis</name>
    <dbReference type="NCBI Taxonomy" id="154117"/>
    <lineage>
        <taxon>Bacteria</taxon>
        <taxon>Bacillati</taxon>
        <taxon>Actinomycetota</taxon>
        <taxon>Actinomycetes</taxon>
        <taxon>Micrococcales</taxon>
        <taxon>Bogoriellaceae</taxon>
        <taxon>Georgenia</taxon>
    </lineage>
</organism>
<proteinExistence type="predicted"/>